<dbReference type="STRING" id="404380.Gbem_1704"/>
<dbReference type="CDD" id="cd03137">
    <property type="entry name" value="GATase1_AraC_1"/>
    <property type="match status" value="1"/>
</dbReference>
<sequence>MDDRQNGRICWSIVLEPQPTLCNYPPMKKTTTISNIESTGRRRIAVAAYHGAELLDVTGPIEVFNMLNRCLGDEEALKCGYEVLLMAERPGPFASSPGIRLVADLAWQELSGDTDTIFVPGSPDDALAEALKNEHLVQWLRSTPALARRVVSVCTGAFLLAEAGLLDGRRATTHWMDLERLAREYPQVIVEQDAIYTRDGEIATSAGVTAGMDLALALVEEDFGRKMALTVARRLVMFLKRPGGQTQFSTQLRAQMVEGGQLAALLAWLKDNHCRKVTVEELAGRAAMSPRNFARVFLRETGKTPARYLDQLRLERSINLMEDDALSLDRVAAESGFTCAEQMRRVFIREMGVTPLAYRTRF</sequence>
<dbReference type="Pfam" id="PF12833">
    <property type="entry name" value="HTH_18"/>
    <property type="match status" value="1"/>
</dbReference>
<dbReference type="InterPro" id="IPR002818">
    <property type="entry name" value="DJ-1/PfpI"/>
</dbReference>
<keyword evidence="4" id="KW-0315">Glutamine amidotransferase</keyword>
<dbReference type="PANTHER" id="PTHR43130">
    <property type="entry name" value="ARAC-FAMILY TRANSCRIPTIONAL REGULATOR"/>
    <property type="match status" value="1"/>
</dbReference>
<dbReference type="SMART" id="SM00342">
    <property type="entry name" value="HTH_ARAC"/>
    <property type="match status" value="1"/>
</dbReference>
<evidence type="ECO:0000313" key="4">
    <source>
        <dbReference type="EMBL" id="ACH38721.1"/>
    </source>
</evidence>
<dbReference type="Gene3D" id="3.40.50.880">
    <property type="match status" value="1"/>
</dbReference>
<accession>B5E9H9</accession>
<dbReference type="Proteomes" id="UP000008825">
    <property type="component" value="Chromosome"/>
</dbReference>
<dbReference type="EMBL" id="CP001124">
    <property type="protein sequence ID" value="ACH38721.1"/>
    <property type="molecule type" value="Genomic_DNA"/>
</dbReference>
<dbReference type="Gene3D" id="1.10.10.60">
    <property type="entry name" value="Homeodomain-like"/>
    <property type="match status" value="2"/>
</dbReference>
<dbReference type="eggNOG" id="COG4977">
    <property type="taxonomic scope" value="Bacteria"/>
</dbReference>
<dbReference type="GO" id="GO:0016740">
    <property type="term" value="F:transferase activity"/>
    <property type="evidence" value="ECO:0007669"/>
    <property type="project" value="UniProtKB-KW"/>
</dbReference>
<evidence type="ECO:0000313" key="5">
    <source>
        <dbReference type="Proteomes" id="UP000008825"/>
    </source>
</evidence>
<keyword evidence="2" id="KW-0804">Transcription</keyword>
<dbReference type="KEGG" id="gbm:Gbem_1704"/>
<keyword evidence="5" id="KW-1185">Reference proteome</keyword>
<reference evidence="4 5" key="2">
    <citation type="journal article" date="2010" name="BMC Genomics">
        <title>The genome of Geobacter bemidjiensis, exemplar for the subsurface clade of Geobacter species that predominate in Fe(III)-reducing subsurface environments.</title>
        <authorList>
            <person name="Aklujkar M."/>
            <person name="Young N.D."/>
            <person name="Holmes D."/>
            <person name="Chavan M."/>
            <person name="Risso C."/>
            <person name="Kiss H.E."/>
            <person name="Han C.S."/>
            <person name="Land M.L."/>
            <person name="Lovley D.R."/>
        </authorList>
    </citation>
    <scope>NUCLEOTIDE SEQUENCE [LARGE SCALE GENOMIC DNA]</scope>
    <source>
        <strain evidence="5">ATCC BAA-1014 / DSM 16622 / JCM 12645 / Bem</strain>
    </source>
</reference>
<evidence type="ECO:0000256" key="1">
    <source>
        <dbReference type="ARBA" id="ARBA00023015"/>
    </source>
</evidence>
<proteinExistence type="predicted"/>
<dbReference type="PROSITE" id="PS01124">
    <property type="entry name" value="HTH_ARAC_FAMILY_2"/>
    <property type="match status" value="1"/>
</dbReference>
<dbReference type="Pfam" id="PF01965">
    <property type="entry name" value="DJ-1_PfpI"/>
    <property type="match status" value="1"/>
</dbReference>
<dbReference type="InterPro" id="IPR018060">
    <property type="entry name" value="HTH_AraC"/>
</dbReference>
<dbReference type="SUPFAM" id="SSF52317">
    <property type="entry name" value="Class I glutamine amidotransferase-like"/>
    <property type="match status" value="1"/>
</dbReference>
<dbReference type="AlphaFoldDB" id="B5E9H9"/>
<reference evidence="4 5" key="1">
    <citation type="submission" date="2008-07" db="EMBL/GenBank/DDBJ databases">
        <title>Complete sequence of Geobacter bemidjiensis BEM.</title>
        <authorList>
            <consortium name="US DOE Joint Genome Institute"/>
            <person name="Lucas S."/>
            <person name="Copeland A."/>
            <person name="Lapidus A."/>
            <person name="Glavina del Rio T."/>
            <person name="Dalin E."/>
            <person name="Tice H."/>
            <person name="Bruce D."/>
            <person name="Goodwin L."/>
            <person name="Pitluck S."/>
            <person name="Kiss H."/>
            <person name="Brettin T."/>
            <person name="Detter J.C."/>
            <person name="Han C."/>
            <person name="Kuske C.R."/>
            <person name="Schmutz J."/>
            <person name="Larimer F."/>
            <person name="Land M."/>
            <person name="Hauser L."/>
            <person name="Kyrpides N."/>
            <person name="Lykidis A."/>
            <person name="Lovley D."/>
            <person name="Richardson P."/>
        </authorList>
    </citation>
    <scope>NUCLEOTIDE SEQUENCE [LARGE SCALE GENOMIC DNA]</scope>
    <source>
        <strain evidence="5">ATCC BAA-1014 / DSM 16622 / JCM 12645 / Bem</strain>
    </source>
</reference>
<feature type="domain" description="HTH araC/xylS-type" evidence="3">
    <location>
        <begin position="263"/>
        <end position="361"/>
    </location>
</feature>
<keyword evidence="4" id="KW-0808">Transferase</keyword>
<name>B5E9H9_CITBB</name>
<gene>
    <name evidence="4" type="ordered locus">Gbem_1704</name>
</gene>
<dbReference type="RefSeq" id="WP_012530138.1">
    <property type="nucleotide sequence ID" value="NC_011146.1"/>
</dbReference>
<protein>
    <submittedName>
        <fullName evidence="4">Helix-turn-helix transcriptional regulator, AraC family, type I glutamine amidotransferase-like domain-containing</fullName>
    </submittedName>
</protein>
<evidence type="ECO:0000256" key="2">
    <source>
        <dbReference type="ARBA" id="ARBA00023163"/>
    </source>
</evidence>
<dbReference type="GO" id="GO:0003700">
    <property type="term" value="F:DNA-binding transcription factor activity"/>
    <property type="evidence" value="ECO:0007669"/>
    <property type="project" value="InterPro"/>
</dbReference>
<dbReference type="InterPro" id="IPR029062">
    <property type="entry name" value="Class_I_gatase-like"/>
</dbReference>
<dbReference type="InterPro" id="IPR052158">
    <property type="entry name" value="INH-QAR"/>
</dbReference>
<keyword evidence="1" id="KW-0805">Transcription regulation</keyword>
<organism evidence="4 5">
    <name type="scientific">Citrifermentans bemidjiense (strain ATCC BAA-1014 / DSM 16622 / JCM 12645 / Bem)</name>
    <name type="common">Geobacter bemidjiensis</name>
    <dbReference type="NCBI Taxonomy" id="404380"/>
    <lineage>
        <taxon>Bacteria</taxon>
        <taxon>Pseudomonadati</taxon>
        <taxon>Thermodesulfobacteriota</taxon>
        <taxon>Desulfuromonadia</taxon>
        <taxon>Geobacterales</taxon>
        <taxon>Geobacteraceae</taxon>
        <taxon>Citrifermentans</taxon>
    </lineage>
</organism>
<dbReference type="GO" id="GO:0043565">
    <property type="term" value="F:sequence-specific DNA binding"/>
    <property type="evidence" value="ECO:0007669"/>
    <property type="project" value="InterPro"/>
</dbReference>
<dbReference type="SUPFAM" id="SSF46689">
    <property type="entry name" value="Homeodomain-like"/>
    <property type="match status" value="2"/>
</dbReference>
<dbReference type="PANTHER" id="PTHR43130:SF3">
    <property type="entry name" value="HTH-TYPE TRANSCRIPTIONAL REGULATOR RV1931C"/>
    <property type="match status" value="1"/>
</dbReference>
<dbReference type="HOGENOM" id="CLU_000445_59_0_7"/>
<dbReference type="InterPro" id="IPR009057">
    <property type="entry name" value="Homeodomain-like_sf"/>
</dbReference>
<evidence type="ECO:0000259" key="3">
    <source>
        <dbReference type="PROSITE" id="PS01124"/>
    </source>
</evidence>